<evidence type="ECO:0000313" key="1">
    <source>
        <dbReference type="EMBL" id="VFB17766.1"/>
    </source>
</evidence>
<dbReference type="Proteomes" id="UP000330809">
    <property type="component" value="Unassembled WGS sequence"/>
</dbReference>
<reference evidence="1 2" key="1">
    <citation type="submission" date="2019-02" db="EMBL/GenBank/DDBJ databases">
        <authorList>
            <consortium name="Pathogen Informatics"/>
        </authorList>
    </citation>
    <scope>NUCLEOTIDE SEQUENCE [LARGE SCALE GENOMIC DNA]</scope>
    <source>
        <strain evidence="1 2">3012STDY7103891</strain>
    </source>
</reference>
<name>A0A449IEG1_PSEFR</name>
<proteinExistence type="predicted"/>
<sequence>MTDSVRHQIGDCTLHQQTASQDFCISGHFQNDALVFSDQRQIVSYPIHFVSDRYVSNMTGF</sequence>
<protein>
    <submittedName>
        <fullName evidence="1">Uncharacterized protein</fullName>
    </submittedName>
</protein>
<accession>A0A449IEG1</accession>
<dbReference type="AlphaFoldDB" id="A0A449IEG1"/>
<evidence type="ECO:0000313" key="2">
    <source>
        <dbReference type="Proteomes" id="UP000330809"/>
    </source>
</evidence>
<gene>
    <name evidence="1" type="ORF">NCTC10754_00286</name>
</gene>
<organism evidence="1 2">
    <name type="scientific">Pseudomonas fragi</name>
    <dbReference type="NCBI Taxonomy" id="296"/>
    <lineage>
        <taxon>Bacteria</taxon>
        <taxon>Pseudomonadati</taxon>
        <taxon>Pseudomonadota</taxon>
        <taxon>Gammaproteobacteria</taxon>
        <taxon>Pseudomonadales</taxon>
        <taxon>Pseudomonadaceae</taxon>
        <taxon>Pseudomonas</taxon>
    </lineage>
</organism>
<dbReference type="EMBL" id="CAACYJ010000002">
    <property type="protein sequence ID" value="VFB17766.1"/>
    <property type="molecule type" value="Genomic_DNA"/>
</dbReference>